<keyword evidence="2" id="KW-0229">DNA integration</keyword>
<dbReference type="InterPro" id="IPR050090">
    <property type="entry name" value="Tyrosine_recombinase_XerCD"/>
</dbReference>
<feature type="domain" description="Tyr recombinase" evidence="7">
    <location>
        <begin position="260"/>
        <end position="448"/>
    </location>
</feature>
<protein>
    <submittedName>
        <fullName evidence="9">Integrase</fullName>
    </submittedName>
</protein>
<evidence type="ECO:0000259" key="8">
    <source>
        <dbReference type="PROSITE" id="PS51900"/>
    </source>
</evidence>
<dbReference type="GO" id="GO:0015074">
    <property type="term" value="P:DNA integration"/>
    <property type="evidence" value="ECO:0007669"/>
    <property type="project" value="UniProtKB-KW"/>
</dbReference>
<reference evidence="9 10" key="1">
    <citation type="submission" date="2019-04" db="EMBL/GenBank/DDBJ databases">
        <title>Complete genome sequence of Agrobacterium tumefaciens CFBP6624.</title>
        <authorList>
            <person name="Haryono M."/>
            <person name="Lin Y.-C."/>
            <person name="Lai E.-M."/>
            <person name="Kuo C.-H."/>
        </authorList>
    </citation>
    <scope>NUCLEOTIDE SEQUENCE [LARGE SCALE GENOMIC DNA]</scope>
    <source>
        <strain evidence="9 10">CFBP6624</strain>
    </source>
</reference>
<keyword evidence="3 5" id="KW-0238">DNA-binding</keyword>
<dbReference type="PROSITE" id="PS51900">
    <property type="entry name" value="CB"/>
    <property type="match status" value="1"/>
</dbReference>
<evidence type="ECO:0000256" key="3">
    <source>
        <dbReference type="ARBA" id="ARBA00023125"/>
    </source>
</evidence>
<evidence type="ECO:0000256" key="5">
    <source>
        <dbReference type="PROSITE-ProRule" id="PRU01248"/>
    </source>
</evidence>
<dbReference type="InterPro" id="IPR011010">
    <property type="entry name" value="DNA_brk_join_enz"/>
</dbReference>
<dbReference type="SUPFAM" id="SSF56349">
    <property type="entry name" value="DNA breaking-rejoining enzymes"/>
    <property type="match status" value="1"/>
</dbReference>
<keyword evidence="4" id="KW-0233">DNA recombination</keyword>
<evidence type="ECO:0000259" key="7">
    <source>
        <dbReference type="PROSITE" id="PS51898"/>
    </source>
</evidence>
<dbReference type="InterPro" id="IPR013762">
    <property type="entry name" value="Integrase-like_cat_sf"/>
</dbReference>
<comment type="similarity">
    <text evidence="1">Belongs to the 'phage' integrase family.</text>
</comment>
<dbReference type="Gene3D" id="1.10.443.10">
    <property type="entry name" value="Intergrase catalytic core"/>
    <property type="match status" value="1"/>
</dbReference>
<dbReference type="InterPro" id="IPR002104">
    <property type="entry name" value="Integrase_catalytic"/>
</dbReference>
<evidence type="ECO:0000256" key="2">
    <source>
        <dbReference type="ARBA" id="ARBA00022908"/>
    </source>
</evidence>
<sequence>MAKSAANDRQYLEQHRGKWRVTMAVPKSLHGQLPTRLKHPLNTDSLTIANQLKWPIVNEMRSRIADAAGRDGRPDLRAIAEEFRRQHAKAETDREVEEIDAGIAVTIDAVLGKPIGVEVDPVTGEEGPVFEPSKLKQAQQFTKMVSGNATLIDHFHSQYLAQLTVKPRTKGDDERAIKLLKRWCAEKNVEPFLQSFPSKKLAVRFVDDLRALEPRLSPVTLNKYINRLSRYWQWLEKREEVPLDVWRGLALATPSVAHDERERPFTKNEMVKLLSGETSQAMHDLMRIAALTGCRLDPIVCLRVKDCRDDGVFVFKPQKKEKTERLCPIHSELTEIVERRTNGKAPDDPFFPEWPGPKNSDSKRERSFKTSNQFTAYARSIGVREELEGRRRSLVNFHSFRRWFITEAERASQPESLIAAVVGHKRQGMTLGVYSAGPLIEQARVCVEAVRLPPQKVQPE</sequence>
<dbReference type="GO" id="GO:0006310">
    <property type="term" value="P:DNA recombination"/>
    <property type="evidence" value="ECO:0007669"/>
    <property type="project" value="UniProtKB-KW"/>
</dbReference>
<evidence type="ECO:0000256" key="6">
    <source>
        <dbReference type="SAM" id="MobiDB-lite"/>
    </source>
</evidence>
<dbReference type="EMBL" id="CP039908">
    <property type="protein sequence ID" value="QCM02601.1"/>
    <property type="molecule type" value="Genomic_DNA"/>
</dbReference>
<evidence type="ECO:0000313" key="9">
    <source>
        <dbReference type="EMBL" id="QCM02601.1"/>
    </source>
</evidence>
<evidence type="ECO:0000256" key="1">
    <source>
        <dbReference type="ARBA" id="ARBA00008857"/>
    </source>
</evidence>
<dbReference type="InterPro" id="IPR010998">
    <property type="entry name" value="Integrase_recombinase_N"/>
</dbReference>
<evidence type="ECO:0000313" key="10">
    <source>
        <dbReference type="Proteomes" id="UP000298646"/>
    </source>
</evidence>
<evidence type="ECO:0000256" key="4">
    <source>
        <dbReference type="ARBA" id="ARBA00023172"/>
    </source>
</evidence>
<dbReference type="Gene3D" id="1.10.150.130">
    <property type="match status" value="1"/>
</dbReference>
<feature type="region of interest" description="Disordered" evidence="6">
    <location>
        <begin position="342"/>
        <end position="369"/>
    </location>
</feature>
<gene>
    <name evidence="9" type="ORF">CFBP6624_20775</name>
</gene>
<feature type="domain" description="Core-binding (CB)" evidence="8">
    <location>
        <begin position="146"/>
        <end position="236"/>
    </location>
</feature>
<dbReference type="InterPro" id="IPR044068">
    <property type="entry name" value="CB"/>
</dbReference>
<proteinExistence type="inferred from homology"/>
<dbReference type="GO" id="GO:0003677">
    <property type="term" value="F:DNA binding"/>
    <property type="evidence" value="ECO:0007669"/>
    <property type="project" value="UniProtKB-UniRule"/>
</dbReference>
<dbReference type="PANTHER" id="PTHR30349:SF41">
    <property type="entry name" value="INTEGRASE_RECOMBINASE PROTEIN MJ0367-RELATED"/>
    <property type="match status" value="1"/>
</dbReference>
<dbReference type="AlphaFoldDB" id="A0AAE6BRC7"/>
<dbReference type="Proteomes" id="UP000298646">
    <property type="component" value="Chromosome linear"/>
</dbReference>
<dbReference type="PROSITE" id="PS51898">
    <property type="entry name" value="TYR_RECOMBINASE"/>
    <property type="match status" value="1"/>
</dbReference>
<accession>A0AAE6BRC7</accession>
<organism evidence="9 10">
    <name type="scientific">Agrobacterium tumefaciens</name>
    <dbReference type="NCBI Taxonomy" id="358"/>
    <lineage>
        <taxon>Bacteria</taxon>
        <taxon>Pseudomonadati</taxon>
        <taxon>Pseudomonadota</taxon>
        <taxon>Alphaproteobacteria</taxon>
        <taxon>Hyphomicrobiales</taxon>
        <taxon>Rhizobiaceae</taxon>
        <taxon>Rhizobium/Agrobacterium group</taxon>
        <taxon>Agrobacterium</taxon>
        <taxon>Agrobacterium tumefaciens complex</taxon>
    </lineage>
</organism>
<name>A0AAE6BRC7_AGRTU</name>
<dbReference type="Pfam" id="PF00589">
    <property type="entry name" value="Phage_integrase"/>
    <property type="match status" value="1"/>
</dbReference>
<dbReference type="PANTHER" id="PTHR30349">
    <property type="entry name" value="PHAGE INTEGRASE-RELATED"/>
    <property type="match status" value="1"/>
</dbReference>